<dbReference type="SMART" id="SM00895">
    <property type="entry name" value="FCD"/>
    <property type="match status" value="1"/>
</dbReference>
<reference evidence="5 6" key="1">
    <citation type="submission" date="2018-10" db="EMBL/GenBank/DDBJ databases">
        <title>Sequencing the genomes of 1000 actinobacteria strains.</title>
        <authorList>
            <person name="Klenk H.-P."/>
        </authorList>
    </citation>
    <scope>NUCLEOTIDE SEQUENCE [LARGE SCALE GENOMIC DNA]</scope>
    <source>
        <strain evidence="5 6">DSM 43800</strain>
    </source>
</reference>
<dbReference type="Gene3D" id="1.20.120.530">
    <property type="entry name" value="GntR ligand-binding domain-like"/>
    <property type="match status" value="1"/>
</dbReference>
<evidence type="ECO:0000256" key="1">
    <source>
        <dbReference type="ARBA" id="ARBA00023015"/>
    </source>
</evidence>
<keyword evidence="1" id="KW-0805">Transcription regulation</keyword>
<accession>A0A495W458</accession>
<dbReference type="SUPFAM" id="SSF46785">
    <property type="entry name" value="Winged helix' DNA-binding domain"/>
    <property type="match status" value="1"/>
</dbReference>
<feature type="domain" description="HTH gntR-type" evidence="4">
    <location>
        <begin position="9"/>
        <end position="76"/>
    </location>
</feature>
<evidence type="ECO:0000313" key="6">
    <source>
        <dbReference type="Proteomes" id="UP000282084"/>
    </source>
</evidence>
<evidence type="ECO:0000256" key="2">
    <source>
        <dbReference type="ARBA" id="ARBA00023125"/>
    </source>
</evidence>
<dbReference type="InterPro" id="IPR000524">
    <property type="entry name" value="Tscrpt_reg_HTH_GntR"/>
</dbReference>
<organism evidence="5 6">
    <name type="scientific">Saccharothrix australiensis</name>
    <dbReference type="NCBI Taxonomy" id="2072"/>
    <lineage>
        <taxon>Bacteria</taxon>
        <taxon>Bacillati</taxon>
        <taxon>Actinomycetota</taxon>
        <taxon>Actinomycetes</taxon>
        <taxon>Pseudonocardiales</taxon>
        <taxon>Pseudonocardiaceae</taxon>
        <taxon>Saccharothrix</taxon>
    </lineage>
</organism>
<keyword evidence="6" id="KW-1185">Reference proteome</keyword>
<evidence type="ECO:0000313" key="5">
    <source>
        <dbReference type="EMBL" id="RKT55827.1"/>
    </source>
</evidence>
<sequence length="226" mass="25250">MVGVTAIVGSKTQYAYETLRDRIVEGRYGPGARLVFDRIARELGVSPVPVREAVRRLQAEGWVVFEPNVGAQVADIDPDAYRHTMETLALLEGHAVAHARLSAAQLDRAAHLNDLMAASLVEFDPLGFTRLNREFHLLLCDGSPNPRLRELIGKEWARLDMSRRTTFSLVPGRARESVAEHAELLRLLRAEAPAEDVERFAREHKLNTLRAVDERSPAPLSVEFPT</sequence>
<dbReference type="Proteomes" id="UP000282084">
    <property type="component" value="Unassembled WGS sequence"/>
</dbReference>
<dbReference type="GO" id="GO:0003700">
    <property type="term" value="F:DNA-binding transcription factor activity"/>
    <property type="evidence" value="ECO:0007669"/>
    <property type="project" value="InterPro"/>
</dbReference>
<keyword evidence="3" id="KW-0804">Transcription</keyword>
<comment type="caution">
    <text evidence="5">The sequence shown here is derived from an EMBL/GenBank/DDBJ whole genome shotgun (WGS) entry which is preliminary data.</text>
</comment>
<proteinExistence type="predicted"/>
<dbReference type="Pfam" id="PF00392">
    <property type="entry name" value="GntR"/>
    <property type="match status" value="1"/>
</dbReference>
<gene>
    <name evidence="5" type="ORF">C8E97_4514</name>
</gene>
<evidence type="ECO:0000256" key="3">
    <source>
        <dbReference type="ARBA" id="ARBA00023163"/>
    </source>
</evidence>
<dbReference type="InterPro" id="IPR008920">
    <property type="entry name" value="TF_FadR/GntR_C"/>
</dbReference>
<evidence type="ECO:0000259" key="4">
    <source>
        <dbReference type="PROSITE" id="PS50949"/>
    </source>
</evidence>
<dbReference type="InterPro" id="IPR036390">
    <property type="entry name" value="WH_DNA-bd_sf"/>
</dbReference>
<dbReference type="Pfam" id="PF07729">
    <property type="entry name" value="FCD"/>
    <property type="match status" value="1"/>
</dbReference>
<dbReference type="SMART" id="SM00345">
    <property type="entry name" value="HTH_GNTR"/>
    <property type="match status" value="1"/>
</dbReference>
<name>A0A495W458_9PSEU</name>
<dbReference type="InterPro" id="IPR036388">
    <property type="entry name" value="WH-like_DNA-bd_sf"/>
</dbReference>
<dbReference type="PROSITE" id="PS50949">
    <property type="entry name" value="HTH_GNTR"/>
    <property type="match status" value="1"/>
</dbReference>
<dbReference type="PANTHER" id="PTHR43537">
    <property type="entry name" value="TRANSCRIPTIONAL REGULATOR, GNTR FAMILY"/>
    <property type="match status" value="1"/>
</dbReference>
<dbReference type="CDD" id="cd07377">
    <property type="entry name" value="WHTH_GntR"/>
    <property type="match status" value="1"/>
</dbReference>
<dbReference type="Gene3D" id="1.10.10.10">
    <property type="entry name" value="Winged helix-like DNA-binding domain superfamily/Winged helix DNA-binding domain"/>
    <property type="match status" value="1"/>
</dbReference>
<dbReference type="InterPro" id="IPR011711">
    <property type="entry name" value="GntR_C"/>
</dbReference>
<protein>
    <submittedName>
        <fullName evidence="5">GntR family transcriptional regulator</fullName>
    </submittedName>
</protein>
<dbReference type="EMBL" id="RBXO01000001">
    <property type="protein sequence ID" value="RKT55827.1"/>
    <property type="molecule type" value="Genomic_DNA"/>
</dbReference>
<keyword evidence="2" id="KW-0238">DNA-binding</keyword>
<dbReference type="PANTHER" id="PTHR43537:SF24">
    <property type="entry name" value="GLUCONATE OPERON TRANSCRIPTIONAL REPRESSOR"/>
    <property type="match status" value="1"/>
</dbReference>
<dbReference type="GO" id="GO:0003677">
    <property type="term" value="F:DNA binding"/>
    <property type="evidence" value="ECO:0007669"/>
    <property type="project" value="UniProtKB-KW"/>
</dbReference>
<dbReference type="SUPFAM" id="SSF48008">
    <property type="entry name" value="GntR ligand-binding domain-like"/>
    <property type="match status" value="1"/>
</dbReference>
<dbReference type="AlphaFoldDB" id="A0A495W458"/>